<evidence type="ECO:0000313" key="3">
    <source>
        <dbReference type="Proteomes" id="UP000789390"/>
    </source>
</evidence>
<dbReference type="OrthoDB" id="6337191at2759"/>
<feature type="transmembrane region" description="Helical" evidence="1">
    <location>
        <begin position="133"/>
        <end position="155"/>
    </location>
</feature>
<protein>
    <submittedName>
        <fullName evidence="2">Uncharacterized protein</fullName>
    </submittedName>
</protein>
<keyword evidence="1" id="KW-0472">Membrane</keyword>
<gene>
    <name evidence="2" type="ORF">DGAL_LOCUS3037</name>
</gene>
<feature type="transmembrane region" description="Helical" evidence="1">
    <location>
        <begin position="61"/>
        <end position="82"/>
    </location>
</feature>
<feature type="transmembrane region" description="Helical" evidence="1">
    <location>
        <begin position="33"/>
        <end position="55"/>
    </location>
</feature>
<feature type="transmembrane region" description="Helical" evidence="1">
    <location>
        <begin position="94"/>
        <end position="121"/>
    </location>
</feature>
<reference evidence="2" key="1">
    <citation type="submission" date="2021-11" db="EMBL/GenBank/DDBJ databases">
        <authorList>
            <person name="Schell T."/>
        </authorList>
    </citation>
    <scope>NUCLEOTIDE SEQUENCE</scope>
    <source>
        <strain evidence="2">M5</strain>
    </source>
</reference>
<dbReference type="EMBL" id="CAKKLH010000045">
    <property type="protein sequence ID" value="CAH0100749.1"/>
    <property type="molecule type" value="Genomic_DNA"/>
</dbReference>
<name>A0A8J2REZ7_9CRUS</name>
<dbReference type="Proteomes" id="UP000789390">
    <property type="component" value="Unassembled WGS sequence"/>
</dbReference>
<proteinExistence type="predicted"/>
<keyword evidence="1" id="KW-1133">Transmembrane helix</keyword>
<comment type="caution">
    <text evidence="2">The sequence shown here is derived from an EMBL/GenBank/DDBJ whole genome shotgun (WGS) entry which is preliminary data.</text>
</comment>
<accession>A0A8J2REZ7</accession>
<keyword evidence="3" id="KW-1185">Reference proteome</keyword>
<evidence type="ECO:0000256" key="1">
    <source>
        <dbReference type="SAM" id="Phobius"/>
    </source>
</evidence>
<sequence length="222" mass="24304">MIRFNDEDVTIAGEVTDVYFNDNRVRRILKSMYTVNSAITLPSLVLLIPILASFMDPSRDYILLLCLGLFPSICICQISAFVAKAAKKNRSVKLLKASAVLAVCYCVLGILGLISVGALLVFCSKSCERPTCVSDAICSAILCLVTIIGIVYNIIHAKLLISAIWSNEVLEERANTLNLEEVLDDGPITTISEATEGRESPLTTGQIGFSYMRMENPMEVFP</sequence>
<keyword evidence="1" id="KW-0812">Transmembrane</keyword>
<organism evidence="2 3">
    <name type="scientific">Daphnia galeata</name>
    <dbReference type="NCBI Taxonomy" id="27404"/>
    <lineage>
        <taxon>Eukaryota</taxon>
        <taxon>Metazoa</taxon>
        <taxon>Ecdysozoa</taxon>
        <taxon>Arthropoda</taxon>
        <taxon>Crustacea</taxon>
        <taxon>Branchiopoda</taxon>
        <taxon>Diplostraca</taxon>
        <taxon>Cladocera</taxon>
        <taxon>Anomopoda</taxon>
        <taxon>Daphniidae</taxon>
        <taxon>Daphnia</taxon>
    </lineage>
</organism>
<evidence type="ECO:0000313" key="2">
    <source>
        <dbReference type="EMBL" id="CAH0100749.1"/>
    </source>
</evidence>
<dbReference type="AlphaFoldDB" id="A0A8J2REZ7"/>